<evidence type="ECO:0000256" key="4">
    <source>
        <dbReference type="ARBA" id="ARBA00023172"/>
    </source>
</evidence>
<dbReference type="Gene3D" id="3.40.50.1390">
    <property type="entry name" value="Resolvase, N-terminal catalytic domain"/>
    <property type="match status" value="1"/>
</dbReference>
<comment type="similarity">
    <text evidence="1">Belongs to the site-specific recombinase resolvase family.</text>
</comment>
<dbReference type="RefSeq" id="WP_055577609.1">
    <property type="nucleotide sequence ID" value="NZ_LKTM01000096.1"/>
</dbReference>
<dbReference type="OrthoDB" id="3405463at2"/>
<dbReference type="InterPro" id="IPR006119">
    <property type="entry name" value="Resolv_N"/>
</dbReference>
<dbReference type="InterPro" id="IPR050639">
    <property type="entry name" value="SSR_resolvase"/>
</dbReference>
<evidence type="ECO:0000313" key="10">
    <source>
        <dbReference type="Proteomes" id="UP000051677"/>
    </source>
</evidence>
<keyword evidence="4" id="KW-0233">DNA recombination</keyword>
<gene>
    <name evidence="9" type="ORF">AO501_07575</name>
</gene>
<feature type="compositionally biased region" description="Basic and acidic residues" evidence="7">
    <location>
        <begin position="125"/>
        <end position="134"/>
    </location>
</feature>
<dbReference type="SMART" id="SM00857">
    <property type="entry name" value="Resolvase"/>
    <property type="match status" value="1"/>
</dbReference>
<evidence type="ECO:0000256" key="7">
    <source>
        <dbReference type="SAM" id="MobiDB-lite"/>
    </source>
</evidence>
<dbReference type="Proteomes" id="UP000051677">
    <property type="component" value="Unassembled WGS sequence"/>
</dbReference>
<dbReference type="STRING" id="1778.A9W97_25270"/>
<evidence type="ECO:0000313" key="9">
    <source>
        <dbReference type="EMBL" id="KQH79504.1"/>
    </source>
</evidence>
<dbReference type="InterPro" id="IPR036162">
    <property type="entry name" value="Resolvase-like_N_sf"/>
</dbReference>
<dbReference type="Gene3D" id="1.10.10.60">
    <property type="entry name" value="Homeodomain-like"/>
    <property type="match status" value="1"/>
</dbReference>
<dbReference type="CDD" id="cd00569">
    <property type="entry name" value="HTH_Hin_like"/>
    <property type="match status" value="1"/>
</dbReference>
<feature type="active site" description="O-(5'-phospho-DNA)-serine intermediate" evidence="5 6">
    <location>
        <position position="11"/>
    </location>
</feature>
<dbReference type="SUPFAM" id="SSF53041">
    <property type="entry name" value="Resolvase-like"/>
    <property type="match status" value="1"/>
</dbReference>
<keyword evidence="2" id="KW-0229">DNA integration</keyword>
<name>A0A0Q2UFJ1_MYCGO</name>
<proteinExistence type="inferred from homology"/>
<evidence type="ECO:0000256" key="1">
    <source>
        <dbReference type="ARBA" id="ARBA00009913"/>
    </source>
</evidence>
<dbReference type="AlphaFoldDB" id="A0A0Q2UFJ1"/>
<dbReference type="InterPro" id="IPR006118">
    <property type="entry name" value="Recombinase_CS"/>
</dbReference>
<dbReference type="SUPFAM" id="SSF46689">
    <property type="entry name" value="Homeodomain-like"/>
    <property type="match status" value="1"/>
</dbReference>
<evidence type="ECO:0000256" key="3">
    <source>
        <dbReference type="ARBA" id="ARBA00023125"/>
    </source>
</evidence>
<reference evidence="9 10" key="1">
    <citation type="submission" date="2015-10" db="EMBL/GenBank/DDBJ databases">
        <title>Mycobacterium gordonae draft genome assembly.</title>
        <authorList>
            <person name="Ustinova V."/>
            <person name="Smirnova T."/>
            <person name="Blagodatskikh K."/>
            <person name="Varlamov D."/>
            <person name="Larionova E."/>
            <person name="Chernousova L."/>
        </authorList>
    </citation>
    <scope>NUCLEOTIDE SEQUENCE [LARGE SCALE GENOMIC DNA]</scope>
    <source>
        <strain evidence="9 10">CTRI 14-8773</strain>
    </source>
</reference>
<dbReference type="PROSITE" id="PS51736">
    <property type="entry name" value="RECOMBINASES_3"/>
    <property type="match status" value="1"/>
</dbReference>
<keyword evidence="3" id="KW-0238">DNA-binding</keyword>
<feature type="region of interest" description="Disordered" evidence="7">
    <location>
        <begin position="125"/>
        <end position="153"/>
    </location>
</feature>
<organism evidence="9 10">
    <name type="scientific">Mycobacterium gordonae</name>
    <dbReference type="NCBI Taxonomy" id="1778"/>
    <lineage>
        <taxon>Bacteria</taxon>
        <taxon>Bacillati</taxon>
        <taxon>Actinomycetota</taxon>
        <taxon>Actinomycetes</taxon>
        <taxon>Mycobacteriales</taxon>
        <taxon>Mycobacteriaceae</taxon>
        <taxon>Mycobacterium</taxon>
    </lineage>
</organism>
<evidence type="ECO:0000259" key="8">
    <source>
        <dbReference type="PROSITE" id="PS51736"/>
    </source>
</evidence>
<evidence type="ECO:0000256" key="2">
    <source>
        <dbReference type="ARBA" id="ARBA00022908"/>
    </source>
</evidence>
<dbReference type="InterPro" id="IPR009057">
    <property type="entry name" value="Homeodomain-like_sf"/>
</dbReference>
<evidence type="ECO:0000256" key="5">
    <source>
        <dbReference type="PIRSR" id="PIRSR606118-50"/>
    </source>
</evidence>
<protein>
    <submittedName>
        <fullName evidence="9">Resolvase</fullName>
    </submittedName>
</protein>
<dbReference type="InterPro" id="IPR006120">
    <property type="entry name" value="Resolvase_HTH_dom"/>
</dbReference>
<accession>A0A0Q2UFJ1</accession>
<dbReference type="GO" id="GO:0015074">
    <property type="term" value="P:DNA integration"/>
    <property type="evidence" value="ECO:0007669"/>
    <property type="project" value="UniProtKB-KW"/>
</dbReference>
<dbReference type="PANTHER" id="PTHR30461">
    <property type="entry name" value="DNA-INVERTASE FROM LAMBDOID PROPHAGE"/>
    <property type="match status" value="1"/>
</dbReference>
<comment type="caution">
    <text evidence="9">The sequence shown here is derived from an EMBL/GenBank/DDBJ whole genome shotgun (WGS) entry which is preliminary data.</text>
</comment>
<dbReference type="Pfam" id="PF00239">
    <property type="entry name" value="Resolvase"/>
    <property type="match status" value="1"/>
</dbReference>
<dbReference type="Pfam" id="PF02796">
    <property type="entry name" value="HTH_7"/>
    <property type="match status" value="1"/>
</dbReference>
<dbReference type="CDD" id="cd03768">
    <property type="entry name" value="SR_ResInv"/>
    <property type="match status" value="1"/>
</dbReference>
<dbReference type="GO" id="GO:0000150">
    <property type="term" value="F:DNA strand exchange activity"/>
    <property type="evidence" value="ECO:0007669"/>
    <property type="project" value="InterPro"/>
</dbReference>
<feature type="region of interest" description="Disordered" evidence="7">
    <location>
        <begin position="186"/>
        <end position="205"/>
    </location>
</feature>
<dbReference type="EMBL" id="LKTM01000096">
    <property type="protein sequence ID" value="KQH79504.1"/>
    <property type="molecule type" value="Genomic_DNA"/>
</dbReference>
<dbReference type="PROSITE" id="PS00397">
    <property type="entry name" value="RECOMBINASES_1"/>
    <property type="match status" value="1"/>
</dbReference>
<dbReference type="PANTHER" id="PTHR30461:SF2">
    <property type="entry name" value="SERINE RECOMBINASE PINE-RELATED"/>
    <property type="match status" value="1"/>
</dbReference>
<sequence length="205" mass="21965">MTAILGYARVSTIGQDLDAQLAALDAVGVDTGRVFTDKLSGSAKTARPGLATMLDYARAGDTVVVAAIDRLGRSVAEVTRTIADLGDRRITLRALREGIDTATPTGRAVAAIMATLAELELELGRERRTASRESRRARRLPATKPPKLSPERQQQLRRLAATGEPVRELADAFGIGRATAYRYLSAADEDGGGGRRNPSGFDREF</sequence>
<evidence type="ECO:0000256" key="6">
    <source>
        <dbReference type="PROSITE-ProRule" id="PRU10137"/>
    </source>
</evidence>
<dbReference type="GO" id="GO:0003677">
    <property type="term" value="F:DNA binding"/>
    <property type="evidence" value="ECO:0007669"/>
    <property type="project" value="UniProtKB-KW"/>
</dbReference>
<dbReference type="PROSITE" id="PS00398">
    <property type="entry name" value="RECOMBINASES_2"/>
    <property type="match status" value="1"/>
</dbReference>
<feature type="domain" description="Resolvase/invertase-type recombinase catalytic" evidence="8">
    <location>
        <begin position="3"/>
        <end position="139"/>
    </location>
</feature>